<dbReference type="Proteomes" id="UP000070226">
    <property type="component" value="Unassembled WGS sequence"/>
</dbReference>
<accession>A0A133S497</accession>
<organism evidence="1">
    <name type="scientific">Veillonella atypica</name>
    <dbReference type="NCBI Taxonomy" id="39777"/>
    <lineage>
        <taxon>Bacteria</taxon>
        <taxon>Bacillati</taxon>
        <taxon>Bacillota</taxon>
        <taxon>Negativicutes</taxon>
        <taxon>Veillonellales</taxon>
        <taxon>Veillonellaceae</taxon>
        <taxon>Veillonella</taxon>
    </lineage>
</organism>
<dbReference type="AlphaFoldDB" id="A0A133S497"/>
<reference evidence="1 2" key="1">
    <citation type="submission" date="2016-01" db="EMBL/GenBank/DDBJ databases">
        <authorList>
            <person name="Oliw E.H."/>
        </authorList>
    </citation>
    <scope>NUCLEOTIDE SEQUENCE [LARGE SCALE GENOMIC DNA]</scope>
    <source>
        <strain evidence="1 2">CMW7756B</strain>
    </source>
</reference>
<gene>
    <name evidence="1" type="ORF">HMPREF3233_01223</name>
</gene>
<evidence type="ECO:0000313" key="1">
    <source>
        <dbReference type="EMBL" id="KXA63837.1"/>
    </source>
</evidence>
<evidence type="ECO:0000313" key="2">
    <source>
        <dbReference type="Proteomes" id="UP000070226"/>
    </source>
</evidence>
<name>A0A133S497_9FIRM</name>
<sequence>MEVKIVATSSFFKPLVVRQQDEAAWVKAFDTTEKIKRNKNYTINKLNKEAGRKVLEQVVRNRS</sequence>
<proteinExistence type="predicted"/>
<protein>
    <submittedName>
        <fullName evidence="1">Uncharacterized protein</fullName>
    </submittedName>
</protein>
<dbReference type="PATRIC" id="fig|39777.7.peg.1189"/>
<comment type="caution">
    <text evidence="1">The sequence shown here is derived from an EMBL/GenBank/DDBJ whole genome shotgun (WGS) entry which is preliminary data.</text>
</comment>
<dbReference type="EMBL" id="LRQT01000048">
    <property type="protein sequence ID" value="KXA63837.1"/>
    <property type="molecule type" value="Genomic_DNA"/>
</dbReference>